<accession>A0AAD3RH35</accession>
<keyword evidence="5" id="KW-1185">Reference proteome</keyword>
<keyword evidence="1" id="KW-1015">Disulfide bond</keyword>
<dbReference type="InterPro" id="IPR018378">
    <property type="entry name" value="C-type_lectin_CS"/>
</dbReference>
<gene>
    <name evidence="4" type="ORF">AKAME5_001943400</name>
</gene>
<dbReference type="SMART" id="SM00034">
    <property type="entry name" value="CLECT"/>
    <property type="match status" value="1"/>
</dbReference>
<evidence type="ECO:0000313" key="5">
    <source>
        <dbReference type="Proteomes" id="UP001279410"/>
    </source>
</evidence>
<dbReference type="Proteomes" id="UP001279410">
    <property type="component" value="Unassembled WGS sequence"/>
</dbReference>
<sequence length="224" mass="24813">MKPSDGLGWMVSDGGGAEPRTEATLQKQQSWTRVTRPLKGECLHTGRLKLQADTQGEQERVSLQQHHLIISTMKTLAVSALVCAMMALTRAAAFPGPKAANDQAAKTNLVKRPMTWAKAEKNCLSMGGNLASVHDITEYHEIQRLIMSASYEYKETWIGGSDAQEENQWFWSDGSPFNYLNWCGGEPNNAGGNQHCLQVNHGAEKCWDDYQCNTRKPSVCVKKA</sequence>
<dbReference type="InterPro" id="IPR016187">
    <property type="entry name" value="CTDL_fold"/>
</dbReference>
<dbReference type="InterPro" id="IPR016186">
    <property type="entry name" value="C-type_lectin-like/link_sf"/>
</dbReference>
<evidence type="ECO:0000313" key="4">
    <source>
        <dbReference type="EMBL" id="GLD68116.1"/>
    </source>
</evidence>
<dbReference type="PROSITE" id="PS50041">
    <property type="entry name" value="C_TYPE_LECTIN_2"/>
    <property type="match status" value="1"/>
</dbReference>
<dbReference type="SUPFAM" id="SSF56436">
    <property type="entry name" value="C-type lectin-like"/>
    <property type="match status" value="1"/>
</dbReference>
<dbReference type="Pfam" id="PF00059">
    <property type="entry name" value="Lectin_C"/>
    <property type="match status" value="1"/>
</dbReference>
<evidence type="ECO:0000256" key="1">
    <source>
        <dbReference type="ARBA" id="ARBA00023157"/>
    </source>
</evidence>
<dbReference type="InterPro" id="IPR050111">
    <property type="entry name" value="C-type_lectin/snaclec_domain"/>
</dbReference>
<protein>
    <submittedName>
        <fullName evidence="4">Ladderlectin-like protein</fullName>
    </submittedName>
</protein>
<reference evidence="4" key="1">
    <citation type="submission" date="2022-08" db="EMBL/GenBank/DDBJ databases">
        <title>Genome sequencing of akame (Lates japonicus).</title>
        <authorList>
            <person name="Hashiguchi Y."/>
            <person name="Takahashi H."/>
        </authorList>
    </citation>
    <scope>NUCLEOTIDE SEQUENCE</scope>
    <source>
        <strain evidence="4">Kochi</strain>
    </source>
</reference>
<dbReference type="CDD" id="cd00037">
    <property type="entry name" value="CLECT"/>
    <property type="match status" value="1"/>
</dbReference>
<feature type="region of interest" description="Disordered" evidence="2">
    <location>
        <begin position="1"/>
        <end position="21"/>
    </location>
</feature>
<dbReference type="Gene3D" id="3.10.100.10">
    <property type="entry name" value="Mannose-Binding Protein A, subunit A"/>
    <property type="match status" value="1"/>
</dbReference>
<proteinExistence type="predicted"/>
<dbReference type="InterPro" id="IPR001304">
    <property type="entry name" value="C-type_lectin-like"/>
</dbReference>
<comment type="caution">
    <text evidence="4">The sequence shown here is derived from an EMBL/GenBank/DDBJ whole genome shotgun (WGS) entry which is preliminary data.</text>
</comment>
<dbReference type="PROSITE" id="PS00615">
    <property type="entry name" value="C_TYPE_LECTIN_1"/>
    <property type="match status" value="1"/>
</dbReference>
<organism evidence="4 5">
    <name type="scientific">Lates japonicus</name>
    <name type="common">Japanese lates</name>
    <dbReference type="NCBI Taxonomy" id="270547"/>
    <lineage>
        <taxon>Eukaryota</taxon>
        <taxon>Metazoa</taxon>
        <taxon>Chordata</taxon>
        <taxon>Craniata</taxon>
        <taxon>Vertebrata</taxon>
        <taxon>Euteleostomi</taxon>
        <taxon>Actinopterygii</taxon>
        <taxon>Neopterygii</taxon>
        <taxon>Teleostei</taxon>
        <taxon>Neoteleostei</taxon>
        <taxon>Acanthomorphata</taxon>
        <taxon>Carangaria</taxon>
        <taxon>Carangaria incertae sedis</taxon>
        <taxon>Centropomidae</taxon>
        <taxon>Lates</taxon>
    </lineage>
</organism>
<dbReference type="AlphaFoldDB" id="A0AAD3RH35"/>
<evidence type="ECO:0000256" key="2">
    <source>
        <dbReference type="SAM" id="MobiDB-lite"/>
    </source>
</evidence>
<name>A0AAD3RH35_LATJO</name>
<dbReference type="PANTHER" id="PTHR22803">
    <property type="entry name" value="MANNOSE, PHOSPHOLIPASE, LECTIN RECEPTOR RELATED"/>
    <property type="match status" value="1"/>
</dbReference>
<dbReference type="EMBL" id="BRZM01000125">
    <property type="protein sequence ID" value="GLD68116.1"/>
    <property type="molecule type" value="Genomic_DNA"/>
</dbReference>
<feature type="domain" description="C-type lectin" evidence="3">
    <location>
        <begin position="109"/>
        <end position="221"/>
    </location>
</feature>
<evidence type="ECO:0000259" key="3">
    <source>
        <dbReference type="PROSITE" id="PS50041"/>
    </source>
</evidence>